<evidence type="ECO:0000256" key="3">
    <source>
        <dbReference type="ARBA" id="ARBA00022448"/>
    </source>
</evidence>
<dbReference type="PANTHER" id="PTHR13018:SF53">
    <property type="entry name" value="DUF221 DOMAIN PROTEIN"/>
    <property type="match status" value="1"/>
</dbReference>
<evidence type="ECO:0000259" key="10">
    <source>
        <dbReference type="Pfam" id="PF12621"/>
    </source>
</evidence>
<evidence type="ECO:0000256" key="1">
    <source>
        <dbReference type="ARBA" id="ARBA00004141"/>
    </source>
</evidence>
<dbReference type="Pfam" id="PF14703">
    <property type="entry name" value="PHM7_cyt"/>
    <property type="match status" value="1"/>
</dbReference>
<evidence type="ECO:0000259" key="11">
    <source>
        <dbReference type="Pfam" id="PF13967"/>
    </source>
</evidence>
<evidence type="ECO:0000259" key="12">
    <source>
        <dbReference type="Pfam" id="PF14703"/>
    </source>
</evidence>
<feature type="transmembrane region" description="Helical" evidence="8">
    <location>
        <begin position="739"/>
        <end position="763"/>
    </location>
</feature>
<feature type="region of interest" description="Disordered" evidence="7">
    <location>
        <begin position="375"/>
        <end position="411"/>
    </location>
</feature>
<accession>A0A7S9PT47</accession>
<feature type="transmembrane region" description="Helical" evidence="8">
    <location>
        <begin position="578"/>
        <end position="602"/>
    </location>
</feature>
<evidence type="ECO:0000256" key="4">
    <source>
        <dbReference type="ARBA" id="ARBA00022692"/>
    </source>
</evidence>
<feature type="domain" description="CSC1/OSCA1-like cytosolic" evidence="12">
    <location>
        <begin position="235"/>
        <end position="518"/>
    </location>
</feature>
<feature type="region of interest" description="Disordered" evidence="7">
    <location>
        <begin position="896"/>
        <end position="929"/>
    </location>
</feature>
<keyword evidence="6 8" id="KW-0472">Membrane</keyword>
<comment type="similarity">
    <text evidence="2">Belongs to the CSC1 (TC 1.A.17) family.</text>
</comment>
<dbReference type="GO" id="GO:0005886">
    <property type="term" value="C:plasma membrane"/>
    <property type="evidence" value="ECO:0007669"/>
    <property type="project" value="TreeGrafter"/>
</dbReference>
<feature type="compositionally biased region" description="Polar residues" evidence="7">
    <location>
        <begin position="329"/>
        <end position="341"/>
    </location>
</feature>
<sequence>MAIDLGPDPTHSSTSELWQLLAARGLSLDLGGDQDPRQGSARNGSSGGTISTTANNKESSIQKLGTTFIPAAVFFGVSLVAFIILRRFCKRVYAPRTIPELRVPDLPIPALPGGWFNWVAPFFKTPDSLVLNHGSLDGFFFLRFLKIMRNICLAGCLLTFPVLLPIHATGGVGLTELDKLTIGNVNDPQKLFAHVFAAWAFFGFVLYMVVRECIYYVNLRQAYLSSPYYADRISSRTIMLTCVPKEYQDERRLRKLYGHQVKRVSITRTSKALAKMVKERQQTAERLEKAEIALIRTANAARYKKLGKNPELAQPSTRQSSTTESTESKQNLVTIPSRSTANNNNNNTTTRENMLQVELPGSAIYLEALDANQDQDTTTHNADAKVNEKGDSEERNEDDEEYQHPYGLSPDIPDVRGSVAAQWIPVERRPYHRPIGNFFRRVDTIRWTRSRLRELNLQIYKMRKQVRRGDGAIVLPTVFVEFYSQEAAQAAHQVLSHHRPLQMSSRLLGVRPDEVIWSCLRMTWWELIIRRFLILTLVTAFVIFWAIPSALIGAMSNIETVTKQFKFLNFLNMLPKVILNFVQSFVPAIALTILMAIVPGLLRICGALSGIPTTTRVELFVQNVYFAFQVVQVFLITTLTSAASSALGDILSNPLGAKDLLAANIPKASNFYLSYILIQCMMSGGLRLAQPFGLIKHYVIGRIGEVPRTGYKRWLTLEPAHWGAIYPVYTTMGVIALSYAFIAPLVLIFAAGGMFVTQMVWKYNILYVLDSDLDSKGLFYPRALIHLTIGLYLAEICLIGLLALKSAYAPLALMVLFFIFTGLVHFSLSDAIAPLLLNLPQTLPLEQEIQEEEKAKALRETEQAQAGLDQDGGGGAANDYYDTEQVFGDEEQLVLSEDDQDGEEEEEGGEDGDGDGEEHEVTGTRAVEGAASIGATMKAWLTDKSRRKVDAEMDKSGISEFLDKLKLRFRKHDDRHASSTSDKAPGFLARWLHPEEYEDFVALRNAIPGDQLPAVEYPPGFGKRCYLAPETWAAKPALWIPRDEARVSRQEVAHTSKYTPTSDRGAELDKKGRVVAYYDKAPMRKPRLLL</sequence>
<name>A0A7S9PT47_EPIFF</name>
<feature type="transmembrane region" description="Helical" evidence="8">
    <location>
        <begin position="191"/>
        <end position="210"/>
    </location>
</feature>
<feature type="domain" description="CSC1/OSCA1-like 7TM region" evidence="9">
    <location>
        <begin position="530"/>
        <end position="802"/>
    </location>
</feature>
<evidence type="ECO:0000256" key="5">
    <source>
        <dbReference type="ARBA" id="ARBA00022989"/>
    </source>
</evidence>
<evidence type="ECO:0000313" key="14">
    <source>
        <dbReference type="Proteomes" id="UP000594364"/>
    </source>
</evidence>
<reference evidence="13 14" key="1">
    <citation type="journal article" date="2018" name="PLoS Genet.">
        <title>Repeat elements organise 3D genome structure and mediate transcription in the filamentous fungus Epichloe festucae.</title>
        <authorList>
            <person name="Winter D.J."/>
            <person name="Ganley A.R.D."/>
            <person name="Young C.A."/>
            <person name="Liachko I."/>
            <person name="Schardl C.L."/>
            <person name="Dupont P.Y."/>
            <person name="Berry D."/>
            <person name="Ram A."/>
            <person name="Scott B."/>
            <person name="Cox M.P."/>
        </authorList>
    </citation>
    <scope>NUCLEOTIDE SEQUENCE [LARGE SCALE GENOMIC DNA]</scope>
    <source>
        <strain evidence="13 14">Fl1</strain>
    </source>
</reference>
<evidence type="ECO:0000256" key="2">
    <source>
        <dbReference type="ARBA" id="ARBA00007779"/>
    </source>
</evidence>
<organism evidence="13 14">
    <name type="scientific">Epichloe festucae (strain Fl1)</name>
    <dbReference type="NCBI Taxonomy" id="877507"/>
    <lineage>
        <taxon>Eukaryota</taxon>
        <taxon>Fungi</taxon>
        <taxon>Dikarya</taxon>
        <taxon>Ascomycota</taxon>
        <taxon>Pezizomycotina</taxon>
        <taxon>Sordariomycetes</taxon>
        <taxon>Hypocreomycetidae</taxon>
        <taxon>Hypocreales</taxon>
        <taxon>Clavicipitaceae</taxon>
        <taxon>Epichloe</taxon>
    </lineage>
</organism>
<dbReference type="Pfam" id="PF02714">
    <property type="entry name" value="RSN1_7TM"/>
    <property type="match status" value="1"/>
</dbReference>
<feature type="compositionally biased region" description="Basic and acidic residues" evidence="7">
    <location>
        <begin position="382"/>
        <end position="393"/>
    </location>
</feature>
<keyword evidence="5 8" id="KW-1133">Transmembrane helix</keyword>
<evidence type="ECO:0000259" key="9">
    <source>
        <dbReference type="Pfam" id="PF02714"/>
    </source>
</evidence>
<feature type="transmembrane region" description="Helical" evidence="8">
    <location>
        <begin position="67"/>
        <end position="85"/>
    </location>
</feature>
<dbReference type="Proteomes" id="UP000594364">
    <property type="component" value="Chromosome 1"/>
</dbReference>
<dbReference type="InterPro" id="IPR003864">
    <property type="entry name" value="CSC1/OSCA1-like_7TM"/>
</dbReference>
<protein>
    <recommendedName>
        <fullName evidence="15">DUF221 domain-containing protein</fullName>
    </recommendedName>
</protein>
<dbReference type="Pfam" id="PF13967">
    <property type="entry name" value="RSN1_TM"/>
    <property type="match status" value="1"/>
</dbReference>
<feature type="transmembrane region" description="Helical" evidence="8">
    <location>
        <begin position="532"/>
        <end position="558"/>
    </location>
</feature>
<feature type="compositionally biased region" description="Acidic residues" evidence="7">
    <location>
        <begin position="896"/>
        <end position="918"/>
    </location>
</feature>
<feature type="region of interest" description="Disordered" evidence="7">
    <location>
        <begin position="306"/>
        <end position="349"/>
    </location>
</feature>
<feature type="domain" description="CSC1/OSCA1-like N-terminal transmembrane" evidence="11">
    <location>
        <begin position="64"/>
        <end position="212"/>
    </location>
</feature>
<dbReference type="InterPro" id="IPR045122">
    <property type="entry name" value="Csc1-like"/>
</dbReference>
<dbReference type="AlphaFoldDB" id="A0A7S9PT47"/>
<feature type="transmembrane region" description="Helical" evidence="8">
    <location>
        <begin position="783"/>
        <end position="804"/>
    </location>
</feature>
<dbReference type="PANTHER" id="PTHR13018">
    <property type="entry name" value="PROBABLE MEMBRANE PROTEIN DUF221-RELATED"/>
    <property type="match status" value="1"/>
</dbReference>
<feature type="region of interest" description="Disordered" evidence="7">
    <location>
        <begin position="32"/>
        <end position="54"/>
    </location>
</feature>
<keyword evidence="4 8" id="KW-0812">Transmembrane</keyword>
<keyword evidence="3" id="KW-0813">Transport</keyword>
<dbReference type="GO" id="GO:0005227">
    <property type="term" value="F:calcium-activated cation channel activity"/>
    <property type="evidence" value="ECO:0007669"/>
    <property type="project" value="InterPro"/>
</dbReference>
<feature type="transmembrane region" description="Helical" evidence="8">
    <location>
        <begin position="811"/>
        <end position="837"/>
    </location>
</feature>
<gene>
    <name evidence="13" type="ORF">C2857_007909</name>
</gene>
<evidence type="ECO:0008006" key="15">
    <source>
        <dbReference type="Google" id="ProtNLM"/>
    </source>
</evidence>
<evidence type="ECO:0000256" key="6">
    <source>
        <dbReference type="ARBA" id="ARBA00023136"/>
    </source>
</evidence>
<dbReference type="Pfam" id="PF12621">
    <property type="entry name" value="PHM7_ext"/>
    <property type="match status" value="1"/>
</dbReference>
<dbReference type="EMBL" id="CP031385">
    <property type="protein sequence ID" value="QPG95253.1"/>
    <property type="molecule type" value="Genomic_DNA"/>
</dbReference>
<feature type="compositionally biased region" description="Low complexity" evidence="7">
    <location>
        <begin position="316"/>
        <end position="325"/>
    </location>
</feature>
<dbReference type="InterPro" id="IPR032880">
    <property type="entry name" value="CSC1/OSCA1-like_N"/>
</dbReference>
<evidence type="ECO:0000256" key="7">
    <source>
        <dbReference type="SAM" id="MobiDB-lite"/>
    </source>
</evidence>
<feature type="compositionally biased region" description="Polar residues" evidence="7">
    <location>
        <begin position="40"/>
        <end position="54"/>
    </location>
</feature>
<feature type="domain" description="10TM putative phosphate transporter extracellular tail" evidence="10">
    <location>
        <begin position="991"/>
        <end position="1082"/>
    </location>
</feature>
<feature type="transmembrane region" description="Helical" evidence="8">
    <location>
        <begin position="151"/>
        <end position="171"/>
    </location>
</feature>
<comment type="subcellular location">
    <subcellularLocation>
        <location evidence="1">Membrane</location>
        <topology evidence="1">Multi-pass membrane protein</topology>
    </subcellularLocation>
</comment>
<dbReference type="InterPro" id="IPR022257">
    <property type="entry name" value="PHM7_ext"/>
</dbReference>
<evidence type="ECO:0000256" key="8">
    <source>
        <dbReference type="SAM" id="Phobius"/>
    </source>
</evidence>
<dbReference type="OrthoDB" id="1076608at2759"/>
<feature type="region of interest" description="Disordered" evidence="7">
    <location>
        <begin position="854"/>
        <end position="875"/>
    </location>
</feature>
<evidence type="ECO:0000313" key="13">
    <source>
        <dbReference type="EMBL" id="QPG95253.1"/>
    </source>
</evidence>
<dbReference type="InterPro" id="IPR027815">
    <property type="entry name" value="CSC1/OSCA1-like_cyt"/>
</dbReference>
<keyword evidence="14" id="KW-1185">Reference proteome</keyword>
<proteinExistence type="inferred from homology"/>